<comment type="subcellular location">
    <subcellularLocation>
        <location evidence="1">Cell inner membrane</location>
        <topology evidence="1">Single-pass membrane protein</topology>
        <orientation evidence="1">Periplasmic side</orientation>
    </subcellularLocation>
</comment>
<evidence type="ECO:0000256" key="7">
    <source>
        <dbReference type="ARBA" id="ARBA00022927"/>
    </source>
</evidence>
<keyword evidence="3" id="KW-0813">Transport</keyword>
<comment type="similarity">
    <text evidence="2">Belongs to the TonB family.</text>
</comment>
<keyword evidence="6" id="KW-0812">Transmembrane</keyword>
<protein>
    <submittedName>
        <fullName evidence="12">Energy transducer TonB</fullName>
    </submittedName>
</protein>
<comment type="caution">
    <text evidence="12">The sequence shown here is derived from an EMBL/GenBank/DDBJ whole genome shotgun (WGS) entry which is preliminary data.</text>
</comment>
<organism evidence="12 13">
    <name type="scientific">Enterobacter cancerogenus</name>
    <dbReference type="NCBI Taxonomy" id="69218"/>
    <lineage>
        <taxon>Bacteria</taxon>
        <taxon>Pseudomonadati</taxon>
        <taxon>Pseudomonadota</taxon>
        <taxon>Gammaproteobacteria</taxon>
        <taxon>Enterobacterales</taxon>
        <taxon>Enterobacteriaceae</taxon>
        <taxon>Enterobacter</taxon>
        <taxon>Enterobacter cloacae complex</taxon>
    </lineage>
</organism>
<dbReference type="InterPro" id="IPR006260">
    <property type="entry name" value="TonB/TolA_C"/>
</dbReference>
<evidence type="ECO:0000256" key="4">
    <source>
        <dbReference type="ARBA" id="ARBA00022475"/>
    </source>
</evidence>
<dbReference type="GO" id="GO:0015031">
    <property type="term" value="P:protein transport"/>
    <property type="evidence" value="ECO:0007669"/>
    <property type="project" value="UniProtKB-KW"/>
</dbReference>
<dbReference type="Proteomes" id="UP000306327">
    <property type="component" value="Unassembled WGS sequence"/>
</dbReference>
<evidence type="ECO:0000256" key="9">
    <source>
        <dbReference type="ARBA" id="ARBA00023136"/>
    </source>
</evidence>
<dbReference type="GO" id="GO:0098797">
    <property type="term" value="C:plasma membrane protein complex"/>
    <property type="evidence" value="ECO:0007669"/>
    <property type="project" value="TreeGrafter"/>
</dbReference>
<name>A0AB38P4J5_9ENTR</name>
<dbReference type="EMBL" id="QGAL01000003">
    <property type="protein sequence ID" value="TKK19163.1"/>
    <property type="molecule type" value="Genomic_DNA"/>
</dbReference>
<evidence type="ECO:0000256" key="8">
    <source>
        <dbReference type="ARBA" id="ARBA00022989"/>
    </source>
</evidence>
<feature type="domain" description="TonB C-terminal" evidence="11">
    <location>
        <begin position="164"/>
        <end position="258"/>
    </location>
</feature>
<keyword evidence="8" id="KW-1133">Transmembrane helix</keyword>
<dbReference type="AlphaFoldDB" id="A0AB38P4J5"/>
<dbReference type="RefSeq" id="WP_137272734.1">
    <property type="nucleotide sequence ID" value="NZ_QGAL01000003.1"/>
</dbReference>
<evidence type="ECO:0000256" key="2">
    <source>
        <dbReference type="ARBA" id="ARBA00006555"/>
    </source>
</evidence>
<dbReference type="Gene3D" id="3.30.1150.10">
    <property type="match status" value="1"/>
</dbReference>
<proteinExistence type="inferred from homology"/>
<evidence type="ECO:0000256" key="6">
    <source>
        <dbReference type="ARBA" id="ARBA00022692"/>
    </source>
</evidence>
<dbReference type="GO" id="GO:0031992">
    <property type="term" value="F:energy transducer activity"/>
    <property type="evidence" value="ECO:0007669"/>
    <property type="project" value="TreeGrafter"/>
</dbReference>
<dbReference type="PROSITE" id="PS52015">
    <property type="entry name" value="TONB_CTD"/>
    <property type="match status" value="1"/>
</dbReference>
<sequence length="258" mass="28058">MNLHCDIRAPWVRGAATSVIAHAAIALPFLLHFASPPPVASPAAVMVAWSPELEVSLLHPTLPPGISQQRKVEAMSAEDAPQRKEMPVLPVVDEAEFQTVARKPVQKTVKKTEVKKTSHQQQREEKGNATLTSRAAPPVQAIVSTRNAAPLDTDSAVQSRQTIGWEALVKGKINRMRNYPEDARRRKRTGTVVIAFSVNGRGEVLASRLVDSSGTLSLDRAALDALQKAQPLPQPPASILRNGIHNVTLPVEFTLLRI</sequence>
<feature type="compositionally biased region" description="Basic and acidic residues" evidence="10">
    <location>
        <begin position="110"/>
        <end position="127"/>
    </location>
</feature>
<keyword evidence="9" id="KW-0472">Membrane</keyword>
<evidence type="ECO:0000313" key="12">
    <source>
        <dbReference type="EMBL" id="TKK19163.1"/>
    </source>
</evidence>
<evidence type="ECO:0000256" key="3">
    <source>
        <dbReference type="ARBA" id="ARBA00022448"/>
    </source>
</evidence>
<gene>
    <name evidence="12" type="ORF">EcCFBP13530_12605</name>
</gene>
<dbReference type="InterPro" id="IPR037682">
    <property type="entry name" value="TonB_C"/>
</dbReference>
<dbReference type="GO" id="GO:0055085">
    <property type="term" value="P:transmembrane transport"/>
    <property type="evidence" value="ECO:0007669"/>
    <property type="project" value="InterPro"/>
</dbReference>
<evidence type="ECO:0000256" key="1">
    <source>
        <dbReference type="ARBA" id="ARBA00004383"/>
    </source>
</evidence>
<dbReference type="NCBIfam" id="TIGR01352">
    <property type="entry name" value="tonB_Cterm"/>
    <property type="match status" value="1"/>
</dbReference>
<keyword evidence="4" id="KW-1003">Cell membrane</keyword>
<feature type="region of interest" description="Disordered" evidence="10">
    <location>
        <begin position="108"/>
        <end position="134"/>
    </location>
</feature>
<evidence type="ECO:0000256" key="10">
    <source>
        <dbReference type="SAM" id="MobiDB-lite"/>
    </source>
</evidence>
<dbReference type="Pfam" id="PF03544">
    <property type="entry name" value="TonB_C"/>
    <property type="match status" value="1"/>
</dbReference>
<evidence type="ECO:0000313" key="13">
    <source>
        <dbReference type="Proteomes" id="UP000306327"/>
    </source>
</evidence>
<dbReference type="InterPro" id="IPR051045">
    <property type="entry name" value="TonB-dependent_transducer"/>
</dbReference>
<keyword evidence="5" id="KW-0997">Cell inner membrane</keyword>
<accession>A0AB38P4J5</accession>
<dbReference type="PANTHER" id="PTHR33446">
    <property type="entry name" value="PROTEIN TONB-RELATED"/>
    <property type="match status" value="1"/>
</dbReference>
<evidence type="ECO:0000259" key="11">
    <source>
        <dbReference type="PROSITE" id="PS52015"/>
    </source>
</evidence>
<dbReference type="SUPFAM" id="SSF74653">
    <property type="entry name" value="TolA/TonB C-terminal domain"/>
    <property type="match status" value="1"/>
</dbReference>
<reference evidence="12 13" key="1">
    <citation type="journal article" date="2019" name="Sci. Rep.">
        <title>Differences in resource use lead to coexistence of seed-transmitted microbial populations.</title>
        <authorList>
            <person name="Torres-Cortes G."/>
            <person name="Garcia B.J."/>
            <person name="Compant S."/>
            <person name="Rezki S."/>
            <person name="Jones P."/>
            <person name="Preveaux A."/>
            <person name="Briand M."/>
            <person name="Roulet A."/>
            <person name="Bouchez O."/>
            <person name="Jacobson D."/>
            <person name="Barret M."/>
        </authorList>
    </citation>
    <scope>NUCLEOTIDE SEQUENCE [LARGE SCALE GENOMIC DNA]</scope>
    <source>
        <strain evidence="12 13">CFBP13530</strain>
    </source>
</reference>
<evidence type="ECO:0000256" key="5">
    <source>
        <dbReference type="ARBA" id="ARBA00022519"/>
    </source>
</evidence>
<dbReference type="PANTHER" id="PTHR33446:SF2">
    <property type="entry name" value="PROTEIN TONB"/>
    <property type="match status" value="1"/>
</dbReference>
<keyword evidence="7" id="KW-0653">Protein transport</keyword>